<dbReference type="GO" id="GO:0005634">
    <property type="term" value="C:nucleus"/>
    <property type="evidence" value="ECO:0007669"/>
    <property type="project" value="UniProtKB-SubCell"/>
</dbReference>
<evidence type="ECO:0000256" key="1">
    <source>
        <dbReference type="ARBA" id="ARBA00004123"/>
    </source>
</evidence>
<dbReference type="GO" id="GO:0043565">
    <property type="term" value="F:sequence-specific DNA binding"/>
    <property type="evidence" value="ECO:0007669"/>
    <property type="project" value="TreeGrafter"/>
</dbReference>
<comment type="caution">
    <text evidence="7">The sequence shown here is derived from an EMBL/GenBank/DDBJ whole genome shotgun (WGS) entry which is preliminary data.</text>
</comment>
<keyword evidence="8" id="KW-1185">Reference proteome</keyword>
<keyword evidence="4" id="KW-0804">Transcription</keyword>
<dbReference type="PANTHER" id="PTHR31072:SF170">
    <property type="entry name" value="TRANSCRIPTION FACTOR TCP15-RELATED"/>
    <property type="match status" value="1"/>
</dbReference>
<sequence length="161" mass="17835">MARETKLSTIASRSRNRVLNGKASSRGGRHTKLVEGRQCRIRIKESCAARIFQLSCDLGHKTNGRTIEWLLQQAEPSIIAATGTGVTPVNTPSTPLVAVNLQENVVSHEDKDLVQKKRTKCCQPLPPPYDHYMRMITNNYSMEFSASDVAVDVGIQTPNET</sequence>
<dbReference type="AlphaFoldDB" id="A0AAW1XUZ3"/>
<evidence type="ECO:0000256" key="5">
    <source>
        <dbReference type="ARBA" id="ARBA00023242"/>
    </source>
</evidence>
<keyword evidence="2" id="KW-0805">Transcription regulation</keyword>
<keyword evidence="3" id="KW-0238">DNA-binding</keyword>
<evidence type="ECO:0000259" key="6">
    <source>
        <dbReference type="PROSITE" id="PS51369"/>
    </source>
</evidence>
<dbReference type="PROSITE" id="PS51369">
    <property type="entry name" value="TCP"/>
    <property type="match status" value="1"/>
</dbReference>
<proteinExistence type="predicted"/>
<dbReference type="InterPro" id="IPR005333">
    <property type="entry name" value="Transcription_factor_TCP"/>
</dbReference>
<evidence type="ECO:0000256" key="2">
    <source>
        <dbReference type="ARBA" id="ARBA00023015"/>
    </source>
</evidence>
<dbReference type="GO" id="GO:0003700">
    <property type="term" value="F:DNA-binding transcription factor activity"/>
    <property type="evidence" value="ECO:0007669"/>
    <property type="project" value="InterPro"/>
</dbReference>
<gene>
    <name evidence="7" type="ORF">M0R45_016751</name>
</gene>
<evidence type="ECO:0000256" key="4">
    <source>
        <dbReference type="ARBA" id="ARBA00023163"/>
    </source>
</evidence>
<accession>A0AAW1XUZ3</accession>
<feature type="domain" description="TCP" evidence="6">
    <location>
        <begin position="26"/>
        <end position="81"/>
    </location>
</feature>
<evidence type="ECO:0000313" key="7">
    <source>
        <dbReference type="EMBL" id="KAK9940076.1"/>
    </source>
</evidence>
<dbReference type="PANTHER" id="PTHR31072">
    <property type="entry name" value="TRANSCRIPTION FACTOR TCP4-RELATED"/>
    <property type="match status" value="1"/>
</dbReference>
<name>A0AAW1XUZ3_RUBAR</name>
<protein>
    <recommendedName>
        <fullName evidence="6">TCP domain-containing protein</fullName>
    </recommendedName>
</protein>
<evidence type="ECO:0000256" key="3">
    <source>
        <dbReference type="ARBA" id="ARBA00023125"/>
    </source>
</evidence>
<dbReference type="Proteomes" id="UP001457282">
    <property type="component" value="Unassembled WGS sequence"/>
</dbReference>
<dbReference type="InterPro" id="IPR017887">
    <property type="entry name" value="TF_TCP_subgr"/>
</dbReference>
<evidence type="ECO:0000313" key="8">
    <source>
        <dbReference type="Proteomes" id="UP001457282"/>
    </source>
</evidence>
<reference evidence="7 8" key="1">
    <citation type="journal article" date="2023" name="G3 (Bethesda)">
        <title>A chromosome-length genome assembly and annotation of blackberry (Rubus argutus, cv. 'Hillquist').</title>
        <authorList>
            <person name="Bruna T."/>
            <person name="Aryal R."/>
            <person name="Dudchenko O."/>
            <person name="Sargent D.J."/>
            <person name="Mead D."/>
            <person name="Buti M."/>
            <person name="Cavallini A."/>
            <person name="Hytonen T."/>
            <person name="Andres J."/>
            <person name="Pham M."/>
            <person name="Weisz D."/>
            <person name="Mascagni F."/>
            <person name="Usai G."/>
            <person name="Natali L."/>
            <person name="Bassil N."/>
            <person name="Fernandez G.E."/>
            <person name="Lomsadze A."/>
            <person name="Armour M."/>
            <person name="Olukolu B."/>
            <person name="Poorten T."/>
            <person name="Britton C."/>
            <person name="Davik J."/>
            <person name="Ashrafi H."/>
            <person name="Aiden E.L."/>
            <person name="Borodovsky M."/>
            <person name="Worthington M."/>
        </authorList>
    </citation>
    <scope>NUCLEOTIDE SEQUENCE [LARGE SCALE GENOMIC DNA]</scope>
    <source>
        <strain evidence="7">PI 553951</strain>
    </source>
</reference>
<organism evidence="7 8">
    <name type="scientific">Rubus argutus</name>
    <name type="common">Southern blackberry</name>
    <dbReference type="NCBI Taxonomy" id="59490"/>
    <lineage>
        <taxon>Eukaryota</taxon>
        <taxon>Viridiplantae</taxon>
        <taxon>Streptophyta</taxon>
        <taxon>Embryophyta</taxon>
        <taxon>Tracheophyta</taxon>
        <taxon>Spermatophyta</taxon>
        <taxon>Magnoliopsida</taxon>
        <taxon>eudicotyledons</taxon>
        <taxon>Gunneridae</taxon>
        <taxon>Pentapetalae</taxon>
        <taxon>rosids</taxon>
        <taxon>fabids</taxon>
        <taxon>Rosales</taxon>
        <taxon>Rosaceae</taxon>
        <taxon>Rosoideae</taxon>
        <taxon>Rosoideae incertae sedis</taxon>
        <taxon>Rubus</taxon>
    </lineage>
</organism>
<comment type="subcellular location">
    <subcellularLocation>
        <location evidence="1">Nucleus</location>
    </subcellularLocation>
</comment>
<keyword evidence="5" id="KW-0539">Nucleus</keyword>
<dbReference type="Pfam" id="PF03634">
    <property type="entry name" value="TCP"/>
    <property type="match status" value="1"/>
</dbReference>
<dbReference type="EMBL" id="JBEDUW010000003">
    <property type="protein sequence ID" value="KAK9940076.1"/>
    <property type="molecule type" value="Genomic_DNA"/>
</dbReference>